<reference evidence="1 2" key="1">
    <citation type="submission" date="2016-10" db="EMBL/GenBank/DDBJ databases">
        <authorList>
            <person name="de Groot N.N."/>
        </authorList>
    </citation>
    <scope>NUCLEOTIDE SEQUENCE [LARGE SCALE GENOMIC DNA]</scope>
    <source>
        <strain evidence="1 2">DSM 2872</strain>
    </source>
</reference>
<dbReference type="EMBL" id="FNQG01000010">
    <property type="protein sequence ID" value="SEA18058.1"/>
    <property type="molecule type" value="Genomic_DNA"/>
</dbReference>
<proteinExistence type="predicted"/>
<dbReference type="RefSeq" id="WP_074672776.1">
    <property type="nucleotide sequence ID" value="NZ_FNQG01000010.1"/>
</dbReference>
<accession>A0A1H3Z3K7</accession>
<name>A0A1H3Z3K7_SELRU</name>
<evidence type="ECO:0000313" key="2">
    <source>
        <dbReference type="Proteomes" id="UP000183469"/>
    </source>
</evidence>
<evidence type="ECO:0000313" key="1">
    <source>
        <dbReference type="EMBL" id="SEA18058.1"/>
    </source>
</evidence>
<sequence length="70" mass="7441">MKSTLVMEFKTEGGKNTTISITSPRADLTAAEVNAVANEIVTKKAFVINTGAVVSLENAFIRTVEETALP</sequence>
<protein>
    <recommendedName>
        <fullName evidence="3">DUF2922 domain-containing protein</fullName>
    </recommendedName>
</protein>
<dbReference type="Pfam" id="PF11148">
    <property type="entry name" value="DUF2922"/>
    <property type="match status" value="1"/>
</dbReference>
<dbReference type="AlphaFoldDB" id="A0A1H3Z3K7"/>
<dbReference type="Proteomes" id="UP000183469">
    <property type="component" value="Unassembled WGS sequence"/>
</dbReference>
<gene>
    <name evidence="1" type="ORF">SAMN05660648_02238</name>
</gene>
<evidence type="ECO:0008006" key="3">
    <source>
        <dbReference type="Google" id="ProtNLM"/>
    </source>
</evidence>
<organism evidence="1 2">
    <name type="scientific">Selenomonas ruminantium</name>
    <dbReference type="NCBI Taxonomy" id="971"/>
    <lineage>
        <taxon>Bacteria</taxon>
        <taxon>Bacillati</taxon>
        <taxon>Bacillota</taxon>
        <taxon>Negativicutes</taxon>
        <taxon>Selenomonadales</taxon>
        <taxon>Selenomonadaceae</taxon>
        <taxon>Selenomonas</taxon>
    </lineage>
</organism>
<dbReference type="InterPro" id="IPR021321">
    <property type="entry name" value="DUF2922"/>
</dbReference>
<dbReference type="OrthoDB" id="1667261at2"/>